<dbReference type="PANTHER" id="PTHR11136">
    <property type="entry name" value="FOLYLPOLYGLUTAMATE SYNTHASE-RELATED"/>
    <property type="match status" value="1"/>
</dbReference>
<dbReference type="Gene3D" id="3.90.190.20">
    <property type="entry name" value="Mur ligase, C-terminal domain"/>
    <property type="match status" value="1"/>
</dbReference>
<dbReference type="Gene3D" id="3.40.1190.10">
    <property type="entry name" value="Mur-like, catalytic domain"/>
    <property type="match status" value="1"/>
</dbReference>
<keyword evidence="13" id="KW-1185">Reference proteome</keyword>
<evidence type="ECO:0000256" key="7">
    <source>
        <dbReference type="ARBA" id="ARBA00022842"/>
    </source>
</evidence>
<evidence type="ECO:0000256" key="6">
    <source>
        <dbReference type="ARBA" id="ARBA00022840"/>
    </source>
</evidence>
<evidence type="ECO:0000256" key="5">
    <source>
        <dbReference type="ARBA" id="ARBA00022741"/>
    </source>
</evidence>
<dbReference type="EC" id="6.3.2.17" evidence="2"/>
<comment type="caution">
    <text evidence="12">The sequence shown here is derived from an EMBL/GenBank/DDBJ whole genome shotgun (WGS) entry which is preliminary data.</text>
</comment>
<dbReference type="SUPFAM" id="SSF53623">
    <property type="entry name" value="MurD-like peptide ligases, catalytic domain"/>
    <property type="match status" value="1"/>
</dbReference>
<dbReference type="InterPro" id="IPR036565">
    <property type="entry name" value="Mur-like_cat_sf"/>
</dbReference>
<evidence type="ECO:0000256" key="3">
    <source>
        <dbReference type="ARBA" id="ARBA00022598"/>
    </source>
</evidence>
<protein>
    <recommendedName>
        <fullName evidence="2">tetrahydrofolate synthase</fullName>
        <ecNumber evidence="2">6.3.2.17</ecNumber>
    </recommendedName>
    <alternativeName>
        <fullName evidence="8">Tetrahydrofolylpolyglutamate synthase</fullName>
    </alternativeName>
</protein>
<dbReference type="RefSeq" id="WP_301722355.1">
    <property type="nucleotide sequence ID" value="NZ_JAUJWV010000001.1"/>
</dbReference>
<organism evidence="12 13">
    <name type="scientific">Planococcus shixiaomingii</name>
    <dbReference type="NCBI Taxonomy" id="3058393"/>
    <lineage>
        <taxon>Bacteria</taxon>
        <taxon>Bacillati</taxon>
        <taxon>Bacillota</taxon>
        <taxon>Bacilli</taxon>
        <taxon>Bacillales</taxon>
        <taxon>Caryophanaceae</taxon>
        <taxon>Planococcus</taxon>
    </lineage>
</organism>
<gene>
    <name evidence="12" type="ORF">QWY14_01005</name>
</gene>
<feature type="domain" description="Mur ligase central" evidence="11">
    <location>
        <begin position="46"/>
        <end position="207"/>
    </location>
</feature>
<dbReference type="InterPro" id="IPR018109">
    <property type="entry name" value="Folylpolyglutamate_synth_CS"/>
</dbReference>
<evidence type="ECO:0000256" key="4">
    <source>
        <dbReference type="ARBA" id="ARBA00022723"/>
    </source>
</evidence>
<dbReference type="PROSITE" id="PS01012">
    <property type="entry name" value="FOLYLPOLYGLU_SYNT_2"/>
    <property type="match status" value="1"/>
</dbReference>
<evidence type="ECO:0000256" key="1">
    <source>
        <dbReference type="ARBA" id="ARBA00008276"/>
    </source>
</evidence>
<keyword evidence="3 12" id="KW-0436">Ligase</keyword>
<dbReference type="PANTHER" id="PTHR11136:SF0">
    <property type="entry name" value="DIHYDROFOLATE SYNTHETASE-RELATED"/>
    <property type="match status" value="1"/>
</dbReference>
<proteinExistence type="inferred from homology"/>
<evidence type="ECO:0000259" key="10">
    <source>
        <dbReference type="Pfam" id="PF02875"/>
    </source>
</evidence>
<evidence type="ECO:0000259" key="11">
    <source>
        <dbReference type="Pfam" id="PF08245"/>
    </source>
</evidence>
<keyword evidence="5" id="KW-0547">Nucleotide-binding</keyword>
<comment type="catalytic activity">
    <reaction evidence="9">
        <text>(6S)-5,6,7,8-tetrahydrofolyl-(gamma-L-Glu)(n) + L-glutamate + ATP = (6S)-5,6,7,8-tetrahydrofolyl-(gamma-L-Glu)(n+1) + ADP + phosphate + H(+)</text>
        <dbReference type="Rhea" id="RHEA:10580"/>
        <dbReference type="Rhea" id="RHEA-COMP:14738"/>
        <dbReference type="Rhea" id="RHEA-COMP:14740"/>
        <dbReference type="ChEBI" id="CHEBI:15378"/>
        <dbReference type="ChEBI" id="CHEBI:29985"/>
        <dbReference type="ChEBI" id="CHEBI:30616"/>
        <dbReference type="ChEBI" id="CHEBI:43474"/>
        <dbReference type="ChEBI" id="CHEBI:141005"/>
        <dbReference type="ChEBI" id="CHEBI:456216"/>
        <dbReference type="EC" id="6.3.2.17"/>
    </reaction>
</comment>
<dbReference type="PIRSF" id="PIRSF001563">
    <property type="entry name" value="Folylpolyglu_synth"/>
    <property type="match status" value="1"/>
</dbReference>
<name>A0ABT8MXH2_9BACL</name>
<evidence type="ECO:0000256" key="9">
    <source>
        <dbReference type="ARBA" id="ARBA00047493"/>
    </source>
</evidence>
<feature type="domain" description="Mur ligase C-terminal" evidence="10">
    <location>
        <begin position="266"/>
        <end position="375"/>
    </location>
</feature>
<keyword evidence="4" id="KW-0479">Metal-binding</keyword>
<keyword evidence="6" id="KW-0067">ATP-binding</keyword>
<dbReference type="SUPFAM" id="SSF53244">
    <property type="entry name" value="MurD-like peptide ligases, peptide-binding domain"/>
    <property type="match status" value="1"/>
</dbReference>
<keyword evidence="7" id="KW-0460">Magnesium</keyword>
<dbReference type="Pfam" id="PF02875">
    <property type="entry name" value="Mur_ligase_C"/>
    <property type="match status" value="1"/>
</dbReference>
<evidence type="ECO:0000313" key="13">
    <source>
        <dbReference type="Proteomes" id="UP001172055"/>
    </source>
</evidence>
<dbReference type="PROSITE" id="PS01011">
    <property type="entry name" value="FOLYLPOLYGLU_SYNT_1"/>
    <property type="match status" value="1"/>
</dbReference>
<comment type="similarity">
    <text evidence="1">Belongs to the folylpolyglutamate synthase family.</text>
</comment>
<reference evidence="12 13" key="1">
    <citation type="submission" date="2023-06" db="EMBL/GenBank/DDBJ databases">
        <title>Novel species in genus Planococcus.</title>
        <authorList>
            <person name="Ning S."/>
        </authorList>
    </citation>
    <scope>NUCLEOTIDE SEQUENCE [LARGE SCALE GENOMIC DNA]</scope>
    <source>
        <strain evidence="12 13">N028</strain>
    </source>
</reference>
<dbReference type="Pfam" id="PF08245">
    <property type="entry name" value="Mur_ligase_M"/>
    <property type="match status" value="1"/>
</dbReference>
<sequence length="397" mass="43889">MIKGLDHYVFKWKINTNSEIIPGLKAISSALEELGNPHQQGKFVHIAGTNGKGSTATLLAGILRAHGMTVGNFYSPAIEDVHDQIQIDGMPISPAEMDVSMEHLKAINTPLTEFELLTAAAFLAFAKWAPDVTIIEAGMGGRFDSTNVIDPVVSIITSIALDHTNFLGETIEDIAWHKAGIIKKWKPAVIGNLPEPAKKVVYETAASLHAEVIEPHKPVEAPLKLKGKHQRYNAALAVEAAKEILLLAFDEAKAEAGLADAGIPNRFEEIYPNVIFDGAHNTQSIQALVETIKETYPDKKIHIVMGLLKDKNYITILRQLEQVSDHFTFIEFKHERALPAKILFEENISKIKTIQNIYDILPVQEENEVTIVTGSLYLLSNLRETSLSIFDNYKSTL</sequence>
<dbReference type="InterPro" id="IPR004101">
    <property type="entry name" value="Mur_ligase_C"/>
</dbReference>
<dbReference type="GO" id="GO:0016874">
    <property type="term" value="F:ligase activity"/>
    <property type="evidence" value="ECO:0007669"/>
    <property type="project" value="UniProtKB-KW"/>
</dbReference>
<accession>A0ABT8MXH2</accession>
<dbReference type="NCBIfam" id="TIGR01499">
    <property type="entry name" value="folC"/>
    <property type="match status" value="1"/>
</dbReference>
<dbReference type="EMBL" id="JAUJWV010000001">
    <property type="protein sequence ID" value="MDN7240342.1"/>
    <property type="molecule type" value="Genomic_DNA"/>
</dbReference>
<dbReference type="InterPro" id="IPR013221">
    <property type="entry name" value="Mur_ligase_cen"/>
</dbReference>
<dbReference type="InterPro" id="IPR001645">
    <property type="entry name" value="Folylpolyglutamate_synth"/>
</dbReference>
<evidence type="ECO:0000256" key="2">
    <source>
        <dbReference type="ARBA" id="ARBA00013025"/>
    </source>
</evidence>
<evidence type="ECO:0000256" key="8">
    <source>
        <dbReference type="ARBA" id="ARBA00030592"/>
    </source>
</evidence>
<evidence type="ECO:0000313" key="12">
    <source>
        <dbReference type="EMBL" id="MDN7240342.1"/>
    </source>
</evidence>
<dbReference type="InterPro" id="IPR036615">
    <property type="entry name" value="Mur_ligase_C_dom_sf"/>
</dbReference>
<dbReference type="Proteomes" id="UP001172055">
    <property type="component" value="Unassembled WGS sequence"/>
</dbReference>